<keyword evidence="3" id="KW-0411">Iron-sulfur</keyword>
<dbReference type="OrthoDB" id="9800558at2"/>
<keyword evidence="7" id="KW-1185">Reference proteome</keyword>
<evidence type="ECO:0000313" key="6">
    <source>
        <dbReference type="EMBL" id="APC40792.1"/>
    </source>
</evidence>
<proteinExistence type="predicted"/>
<evidence type="ECO:0000256" key="3">
    <source>
        <dbReference type="ARBA" id="ARBA00023014"/>
    </source>
</evidence>
<dbReference type="PROSITE" id="PS00198">
    <property type="entry name" value="4FE4S_FER_1"/>
    <property type="match status" value="1"/>
</dbReference>
<dbReference type="InterPro" id="IPR036010">
    <property type="entry name" value="2Fe-2S_ferredoxin-like_sf"/>
</dbReference>
<dbReference type="SUPFAM" id="SSF46548">
    <property type="entry name" value="alpha-helical ferredoxin"/>
    <property type="match status" value="1"/>
</dbReference>
<dbReference type="STRING" id="1552.A7L45_12245"/>
<keyword evidence="1" id="KW-0479">Metal-binding</keyword>
<reference evidence="7" key="1">
    <citation type="journal article" date="2016" name="Front. Microbiol.">
        <title>Complete Genome Sequence of Clostridium estertheticum DSM 8809, a Microbe Identified in Spoiled Vacuum Packed Beef.</title>
        <authorList>
            <person name="Yu Z."/>
            <person name="Gunn L."/>
            <person name="Brennan E."/>
            <person name="Reid R."/>
            <person name="Wall P.G."/>
            <person name="Gaora O.P."/>
            <person name="Hurley D."/>
            <person name="Bolton D."/>
            <person name="Fanning S."/>
        </authorList>
    </citation>
    <scope>NUCLEOTIDE SEQUENCE [LARGE SCALE GENOMIC DNA]</scope>
    <source>
        <strain evidence="7">DSM 8809</strain>
    </source>
</reference>
<dbReference type="KEGG" id="ceu:A7L45_12245"/>
<accession>A0A1J0GIL9</accession>
<dbReference type="Gene3D" id="3.30.70.20">
    <property type="match status" value="1"/>
</dbReference>
<dbReference type="RefSeq" id="WP_071613082.1">
    <property type="nucleotide sequence ID" value="NZ_CP015756.1"/>
</dbReference>
<feature type="domain" description="4Fe-4S ferredoxin-type" evidence="5">
    <location>
        <begin position="141"/>
        <end position="170"/>
    </location>
</feature>
<dbReference type="PROSITE" id="PS51085">
    <property type="entry name" value="2FE2S_FER_2"/>
    <property type="match status" value="1"/>
</dbReference>
<dbReference type="PROSITE" id="PS51379">
    <property type="entry name" value="4FE4S_FER_2"/>
    <property type="match status" value="2"/>
</dbReference>
<dbReference type="PROSITE" id="PS00197">
    <property type="entry name" value="2FE2S_FER_1"/>
    <property type="match status" value="1"/>
</dbReference>
<dbReference type="SUPFAM" id="SSF54292">
    <property type="entry name" value="2Fe-2S ferredoxin-like"/>
    <property type="match status" value="1"/>
</dbReference>
<evidence type="ECO:0000256" key="1">
    <source>
        <dbReference type="ARBA" id="ARBA00022723"/>
    </source>
</evidence>
<feature type="domain" description="2Fe-2S ferredoxin-type" evidence="4">
    <location>
        <begin position="5"/>
        <end position="83"/>
    </location>
</feature>
<gene>
    <name evidence="6" type="ORF">A7L45_12245</name>
</gene>
<organism evidence="6 7">
    <name type="scientific">Clostridium estertheticum subsp. estertheticum</name>
    <dbReference type="NCBI Taxonomy" id="1552"/>
    <lineage>
        <taxon>Bacteria</taxon>
        <taxon>Bacillati</taxon>
        <taxon>Bacillota</taxon>
        <taxon>Clostridia</taxon>
        <taxon>Eubacteriales</taxon>
        <taxon>Clostridiaceae</taxon>
        <taxon>Clostridium</taxon>
    </lineage>
</organism>
<evidence type="ECO:0000259" key="4">
    <source>
        <dbReference type="PROSITE" id="PS51085"/>
    </source>
</evidence>
<dbReference type="InterPro" id="IPR001041">
    <property type="entry name" value="2Fe-2S_ferredoxin-type"/>
</dbReference>
<dbReference type="InterPro" id="IPR006058">
    <property type="entry name" value="2Fe2S_fd_BS"/>
</dbReference>
<dbReference type="InterPro" id="IPR017896">
    <property type="entry name" value="4Fe4S_Fe-S-bd"/>
</dbReference>
<dbReference type="InterPro" id="IPR017900">
    <property type="entry name" value="4Fe4S_Fe_S_CS"/>
</dbReference>
<dbReference type="Proteomes" id="UP000182569">
    <property type="component" value="Chromosome"/>
</dbReference>
<evidence type="ECO:0000313" key="7">
    <source>
        <dbReference type="Proteomes" id="UP000182569"/>
    </source>
</evidence>
<keyword evidence="2" id="KW-0408">Iron</keyword>
<dbReference type="AlphaFoldDB" id="A0A1J0GIL9"/>
<dbReference type="GO" id="GO:0051537">
    <property type="term" value="F:2 iron, 2 sulfur cluster binding"/>
    <property type="evidence" value="ECO:0007669"/>
    <property type="project" value="InterPro"/>
</dbReference>
<feature type="domain" description="4Fe-4S ferredoxin-type" evidence="5">
    <location>
        <begin position="101"/>
        <end position="132"/>
    </location>
</feature>
<name>A0A1J0GIL9_9CLOT</name>
<dbReference type="Pfam" id="PF12838">
    <property type="entry name" value="Fer4_7"/>
    <property type="match status" value="1"/>
</dbReference>
<dbReference type="EMBL" id="CP015756">
    <property type="protein sequence ID" value="APC40792.1"/>
    <property type="molecule type" value="Genomic_DNA"/>
</dbReference>
<protein>
    <submittedName>
        <fullName evidence="6">4Fe-4S ferredoxin</fullName>
    </submittedName>
</protein>
<evidence type="ECO:0000259" key="5">
    <source>
        <dbReference type="PROSITE" id="PS51379"/>
    </source>
</evidence>
<evidence type="ECO:0000256" key="2">
    <source>
        <dbReference type="ARBA" id="ARBA00023004"/>
    </source>
</evidence>
<dbReference type="GO" id="GO:0046872">
    <property type="term" value="F:metal ion binding"/>
    <property type="evidence" value="ECO:0007669"/>
    <property type="project" value="UniProtKB-KW"/>
</dbReference>
<sequence>MSNKEMVEIYILNKKYSVPSSLTIMDSMEYAGYKLVRGCGCRGGFCGACSTIYRIKGKNELKVCLACQTKVEDGMYLTQLPFFPGDKRTYDMNELAPTADTMMKLYPEIYSCIGCNSCTKGCPQGLNVMQYIASAQRGDIEKCAHESFDCVMCGICASRCPAGITHYQVAMLARRLTGKYIAPETEDLTKRVKEIQDGTYDDSMKELMIKSIDELKGLYNTRDITK</sequence>